<dbReference type="EMBL" id="ML120369">
    <property type="protein sequence ID" value="RPB02074.1"/>
    <property type="molecule type" value="Genomic_DNA"/>
</dbReference>
<feature type="signal peptide" evidence="2">
    <location>
        <begin position="1"/>
        <end position="17"/>
    </location>
</feature>
<dbReference type="AlphaFoldDB" id="A0A3N4JUQ1"/>
<evidence type="ECO:0000256" key="2">
    <source>
        <dbReference type="SAM" id="SignalP"/>
    </source>
</evidence>
<organism evidence="3 4">
    <name type="scientific">Choiromyces venosus 120613-1</name>
    <dbReference type="NCBI Taxonomy" id="1336337"/>
    <lineage>
        <taxon>Eukaryota</taxon>
        <taxon>Fungi</taxon>
        <taxon>Dikarya</taxon>
        <taxon>Ascomycota</taxon>
        <taxon>Pezizomycotina</taxon>
        <taxon>Pezizomycetes</taxon>
        <taxon>Pezizales</taxon>
        <taxon>Tuberaceae</taxon>
        <taxon>Choiromyces</taxon>
    </lineage>
</organism>
<sequence>MFTSVLCFLFLFRSVKLSPVVWVSSELVYVQYSTFWTYSIASFACQNKAIRLITSEWFLLFFFLTSYFVLHLAIILSKPGGIHYISLDSGMGSKSPLELMNPTPLIYLDVLLVGHYLSAVQFVMMAGET</sequence>
<accession>A0A3N4JUQ1</accession>
<evidence type="ECO:0000313" key="3">
    <source>
        <dbReference type="EMBL" id="RPB02074.1"/>
    </source>
</evidence>
<feature type="transmembrane region" description="Helical" evidence="1">
    <location>
        <begin position="57"/>
        <end position="76"/>
    </location>
</feature>
<feature type="transmembrane region" description="Helical" evidence="1">
    <location>
        <begin position="27"/>
        <end position="45"/>
    </location>
</feature>
<evidence type="ECO:0008006" key="5">
    <source>
        <dbReference type="Google" id="ProtNLM"/>
    </source>
</evidence>
<feature type="chain" id="PRO_5018032536" description="Chitin synthase export chaperone" evidence="2">
    <location>
        <begin position="18"/>
        <end position="129"/>
    </location>
</feature>
<feature type="transmembrane region" description="Helical" evidence="1">
    <location>
        <begin position="105"/>
        <end position="126"/>
    </location>
</feature>
<reference evidence="3 4" key="1">
    <citation type="journal article" date="2018" name="Nat. Ecol. Evol.">
        <title>Pezizomycetes genomes reveal the molecular basis of ectomycorrhizal truffle lifestyle.</title>
        <authorList>
            <person name="Murat C."/>
            <person name="Payen T."/>
            <person name="Noel B."/>
            <person name="Kuo A."/>
            <person name="Morin E."/>
            <person name="Chen J."/>
            <person name="Kohler A."/>
            <person name="Krizsan K."/>
            <person name="Balestrini R."/>
            <person name="Da Silva C."/>
            <person name="Montanini B."/>
            <person name="Hainaut M."/>
            <person name="Levati E."/>
            <person name="Barry K.W."/>
            <person name="Belfiori B."/>
            <person name="Cichocki N."/>
            <person name="Clum A."/>
            <person name="Dockter R.B."/>
            <person name="Fauchery L."/>
            <person name="Guy J."/>
            <person name="Iotti M."/>
            <person name="Le Tacon F."/>
            <person name="Lindquist E.A."/>
            <person name="Lipzen A."/>
            <person name="Malagnac F."/>
            <person name="Mello A."/>
            <person name="Molinier V."/>
            <person name="Miyauchi S."/>
            <person name="Poulain J."/>
            <person name="Riccioni C."/>
            <person name="Rubini A."/>
            <person name="Sitrit Y."/>
            <person name="Splivallo R."/>
            <person name="Traeger S."/>
            <person name="Wang M."/>
            <person name="Zifcakova L."/>
            <person name="Wipf D."/>
            <person name="Zambonelli A."/>
            <person name="Paolocci F."/>
            <person name="Nowrousian M."/>
            <person name="Ottonello S."/>
            <person name="Baldrian P."/>
            <person name="Spatafora J.W."/>
            <person name="Henrissat B."/>
            <person name="Nagy L.G."/>
            <person name="Aury J.M."/>
            <person name="Wincker P."/>
            <person name="Grigoriev I.V."/>
            <person name="Bonfante P."/>
            <person name="Martin F.M."/>
        </authorList>
    </citation>
    <scope>NUCLEOTIDE SEQUENCE [LARGE SCALE GENOMIC DNA]</scope>
    <source>
        <strain evidence="3 4">120613-1</strain>
    </source>
</reference>
<evidence type="ECO:0000256" key="1">
    <source>
        <dbReference type="SAM" id="Phobius"/>
    </source>
</evidence>
<proteinExistence type="predicted"/>
<name>A0A3N4JUQ1_9PEZI</name>
<gene>
    <name evidence="3" type="ORF">L873DRAFT_482091</name>
</gene>
<keyword evidence="4" id="KW-1185">Reference proteome</keyword>
<protein>
    <recommendedName>
        <fullName evidence="5">Chitin synthase export chaperone</fullName>
    </recommendedName>
</protein>
<dbReference type="Proteomes" id="UP000276215">
    <property type="component" value="Unassembled WGS sequence"/>
</dbReference>
<keyword evidence="2" id="KW-0732">Signal</keyword>
<evidence type="ECO:0000313" key="4">
    <source>
        <dbReference type="Proteomes" id="UP000276215"/>
    </source>
</evidence>
<keyword evidence="1" id="KW-0472">Membrane</keyword>
<keyword evidence="1" id="KW-0812">Transmembrane</keyword>
<keyword evidence="1" id="KW-1133">Transmembrane helix</keyword>